<gene>
    <name evidence="5" type="ORF">BAE44_0023515</name>
</gene>
<feature type="region of interest" description="Disordered" evidence="3">
    <location>
        <begin position="95"/>
        <end position="146"/>
    </location>
</feature>
<evidence type="ECO:0000313" key="5">
    <source>
        <dbReference type="EMBL" id="OEL15467.1"/>
    </source>
</evidence>
<proteinExistence type="predicted"/>
<dbReference type="InterPro" id="IPR014977">
    <property type="entry name" value="WRC_dom"/>
</dbReference>
<dbReference type="PANTHER" id="PTHR34122:SF1">
    <property type="entry name" value="EXPRESSED PROTEIN"/>
    <property type="match status" value="1"/>
</dbReference>
<name>A0A1E5URG3_9POAL</name>
<dbReference type="EMBL" id="LWDX02066778">
    <property type="protein sequence ID" value="OEL15467.1"/>
    <property type="molecule type" value="Genomic_DNA"/>
</dbReference>
<evidence type="ECO:0000256" key="2">
    <source>
        <dbReference type="PROSITE-ProRule" id="PRU01002"/>
    </source>
</evidence>
<keyword evidence="1" id="KW-0539">Nucleus</keyword>
<feature type="compositionally biased region" description="Low complexity" evidence="3">
    <location>
        <begin position="110"/>
        <end position="136"/>
    </location>
</feature>
<evidence type="ECO:0000256" key="3">
    <source>
        <dbReference type="SAM" id="MobiDB-lite"/>
    </source>
</evidence>
<protein>
    <recommendedName>
        <fullName evidence="4">WRC domain-containing protein</fullName>
    </recommendedName>
</protein>
<evidence type="ECO:0000256" key="1">
    <source>
        <dbReference type="ARBA" id="ARBA00023242"/>
    </source>
</evidence>
<dbReference type="STRING" id="888268.A0A1E5URG3"/>
<sequence>MMTGDERLSNGGVGAIVPVTTTMGANATKQGGSGGGGGTSKKPRGPGVLMEESRCSRKNGRGWRCSQPTLVGYAVCQYHVGKARMWSAAAAAARRSGAGQLGSTENGKRASAAAPAAASIAAPAPPKADVAAAERASQLGARMSAG</sequence>
<feature type="domain" description="WRC" evidence="4">
    <location>
        <begin position="49"/>
        <end position="93"/>
    </location>
</feature>
<reference evidence="5 6" key="1">
    <citation type="submission" date="2016-09" db="EMBL/GenBank/DDBJ databases">
        <title>The draft genome of Dichanthelium oligosanthes: A C3 panicoid grass species.</title>
        <authorList>
            <person name="Studer A.J."/>
            <person name="Schnable J.C."/>
            <person name="Brutnell T.P."/>
        </authorList>
    </citation>
    <scope>NUCLEOTIDE SEQUENCE [LARGE SCALE GENOMIC DNA]</scope>
    <source>
        <strain evidence="6">cv. Kellogg 1175</strain>
        <tissue evidence="5">Leaf</tissue>
    </source>
</reference>
<evidence type="ECO:0000313" key="6">
    <source>
        <dbReference type="Proteomes" id="UP000095767"/>
    </source>
</evidence>
<organism evidence="5 6">
    <name type="scientific">Dichanthelium oligosanthes</name>
    <dbReference type="NCBI Taxonomy" id="888268"/>
    <lineage>
        <taxon>Eukaryota</taxon>
        <taxon>Viridiplantae</taxon>
        <taxon>Streptophyta</taxon>
        <taxon>Embryophyta</taxon>
        <taxon>Tracheophyta</taxon>
        <taxon>Spermatophyta</taxon>
        <taxon>Magnoliopsida</taxon>
        <taxon>Liliopsida</taxon>
        <taxon>Poales</taxon>
        <taxon>Poaceae</taxon>
        <taxon>PACMAD clade</taxon>
        <taxon>Panicoideae</taxon>
        <taxon>Panicodae</taxon>
        <taxon>Paniceae</taxon>
        <taxon>Dichantheliinae</taxon>
        <taxon>Dichanthelium</taxon>
    </lineage>
</organism>
<comment type="caution">
    <text evidence="5">The sequence shown here is derived from an EMBL/GenBank/DDBJ whole genome shotgun (WGS) entry which is preliminary data.</text>
</comment>
<dbReference type="Proteomes" id="UP000095767">
    <property type="component" value="Unassembled WGS sequence"/>
</dbReference>
<feature type="region of interest" description="Disordered" evidence="3">
    <location>
        <begin position="24"/>
        <end position="62"/>
    </location>
</feature>
<dbReference type="PROSITE" id="PS51667">
    <property type="entry name" value="WRC"/>
    <property type="match status" value="1"/>
</dbReference>
<comment type="caution">
    <text evidence="2">Lacks conserved residue(s) required for the propagation of feature annotation.</text>
</comment>
<dbReference type="AlphaFoldDB" id="A0A1E5URG3"/>
<evidence type="ECO:0000259" key="4">
    <source>
        <dbReference type="PROSITE" id="PS51667"/>
    </source>
</evidence>
<accession>A0A1E5URG3</accession>
<keyword evidence="6" id="KW-1185">Reference proteome</keyword>
<dbReference type="OrthoDB" id="686202at2759"/>
<dbReference type="PANTHER" id="PTHR34122">
    <property type="entry name" value="EXPRESSED PROTEIN-RELATED"/>
    <property type="match status" value="1"/>
</dbReference>
<dbReference type="Pfam" id="PF08879">
    <property type="entry name" value="WRC"/>
    <property type="match status" value="1"/>
</dbReference>